<feature type="transmembrane region" description="Helical" evidence="2">
    <location>
        <begin position="26"/>
        <end position="44"/>
    </location>
</feature>
<feature type="region of interest" description="Disordered" evidence="1">
    <location>
        <begin position="98"/>
        <end position="144"/>
    </location>
</feature>
<accession>A0AA40EP65</accession>
<keyword evidence="2" id="KW-0472">Membrane</keyword>
<reference evidence="3" key="1">
    <citation type="submission" date="2023-06" db="EMBL/GenBank/DDBJ databases">
        <title>Genome-scale phylogeny and comparative genomics of the fungal order Sordariales.</title>
        <authorList>
            <consortium name="Lawrence Berkeley National Laboratory"/>
            <person name="Hensen N."/>
            <person name="Bonometti L."/>
            <person name="Westerberg I."/>
            <person name="Brannstrom I.O."/>
            <person name="Guillou S."/>
            <person name="Cros-Aarteil S."/>
            <person name="Calhoun S."/>
            <person name="Haridas S."/>
            <person name="Kuo A."/>
            <person name="Mondo S."/>
            <person name="Pangilinan J."/>
            <person name="Riley R."/>
            <person name="LaButti K."/>
            <person name="Andreopoulos B."/>
            <person name="Lipzen A."/>
            <person name="Chen C."/>
            <person name="Yanf M."/>
            <person name="Daum C."/>
            <person name="Ng V."/>
            <person name="Clum A."/>
            <person name="Steindorff A."/>
            <person name="Ohm R."/>
            <person name="Martin F."/>
            <person name="Silar P."/>
            <person name="Natvig D."/>
            <person name="Lalanne C."/>
            <person name="Gautier V."/>
            <person name="Ament-velasquez S.L."/>
            <person name="Kruys A."/>
            <person name="Hutchinson M.I."/>
            <person name="Powell A.J."/>
            <person name="Barry K."/>
            <person name="Miller A.N."/>
            <person name="Grigoriev I.V."/>
            <person name="Debuchy R."/>
            <person name="Gladieux P."/>
            <person name="Thoren M.H."/>
            <person name="Johannesson H."/>
        </authorList>
    </citation>
    <scope>NUCLEOTIDE SEQUENCE</scope>
    <source>
        <strain evidence="3">SMH3187-1</strain>
    </source>
</reference>
<dbReference type="EMBL" id="JAUKUD010000005">
    <property type="protein sequence ID" value="KAK0742929.1"/>
    <property type="molecule type" value="Genomic_DNA"/>
</dbReference>
<dbReference type="Proteomes" id="UP001172155">
    <property type="component" value="Unassembled WGS sequence"/>
</dbReference>
<feature type="transmembrane region" description="Helical" evidence="2">
    <location>
        <begin position="540"/>
        <end position="557"/>
    </location>
</feature>
<feature type="transmembrane region" description="Helical" evidence="2">
    <location>
        <begin position="641"/>
        <end position="659"/>
    </location>
</feature>
<keyword evidence="2" id="KW-1133">Transmembrane helix</keyword>
<gene>
    <name evidence="3" type="ORF">B0T18DRAFT_414069</name>
</gene>
<evidence type="ECO:0000256" key="1">
    <source>
        <dbReference type="SAM" id="MobiDB-lite"/>
    </source>
</evidence>
<proteinExistence type="predicted"/>
<dbReference type="PANTHER" id="PTHR35043">
    <property type="entry name" value="TRANSCRIPTION FACTOR DOMAIN-CONTAINING PROTEIN"/>
    <property type="match status" value="1"/>
</dbReference>
<feature type="transmembrane region" description="Helical" evidence="2">
    <location>
        <begin position="475"/>
        <end position="494"/>
    </location>
</feature>
<dbReference type="AlphaFoldDB" id="A0AA40EP65"/>
<organism evidence="3 4">
    <name type="scientific">Schizothecium vesticola</name>
    <dbReference type="NCBI Taxonomy" id="314040"/>
    <lineage>
        <taxon>Eukaryota</taxon>
        <taxon>Fungi</taxon>
        <taxon>Dikarya</taxon>
        <taxon>Ascomycota</taxon>
        <taxon>Pezizomycotina</taxon>
        <taxon>Sordariomycetes</taxon>
        <taxon>Sordariomycetidae</taxon>
        <taxon>Sordariales</taxon>
        <taxon>Schizotheciaceae</taxon>
        <taxon>Schizothecium</taxon>
    </lineage>
</organism>
<name>A0AA40EP65_9PEZI</name>
<keyword evidence="4" id="KW-1185">Reference proteome</keyword>
<feature type="transmembrane region" description="Helical" evidence="2">
    <location>
        <begin position="506"/>
        <end position="528"/>
    </location>
</feature>
<comment type="caution">
    <text evidence="3">The sequence shown here is derived from an EMBL/GenBank/DDBJ whole genome shotgun (WGS) entry which is preliminary data.</text>
</comment>
<feature type="region of interest" description="Disordered" evidence="1">
    <location>
        <begin position="568"/>
        <end position="600"/>
    </location>
</feature>
<feature type="transmembrane region" description="Helical" evidence="2">
    <location>
        <begin position="65"/>
        <end position="84"/>
    </location>
</feature>
<dbReference type="PANTHER" id="PTHR35043:SF9">
    <property type="match status" value="1"/>
</dbReference>
<sequence>MSGIFGDGFSPETTGWKSDPSHRGTYNILSTCFVTLGLCIWTAIHLHIPEYRGSWRRQVWRKIRWMMLGFIAPELVAFTAFQQYRAARSMNDKMRYHFPISPKEKPETSRRGSLVPWPREQPSEPTQKEIDVEETPDSPAPTVHGRKHKWTMIHSYFAVMGGFVVQLADGEPNFFPTIRGGKDRHVRLSLTPEALVYLEEQLPGIVPDLPMCFIEDKSKGSILAKSIVCFQAIWFCIQCLSRVGQGLAISLLELNTFGHAICSILIYSLWWNKPLDIEEPEVIVIKPGDHKLAMVIAQMCAVSLVDPLQPYREDRTRFHVILDTVMGIKPKKAYPYFPGETVQAFDRAWACLCYDRQPSTDLYLTIQLCPDFTLATLTTSPVFTSDLLIPLTKSYTGTLTTPLLAATITPGIDFPTLGPVPLRPHISIPALDLRRWLLSLLSAHHGHKPRTIPVNSVAPRLKNTPSFTSPSQSHALYLSLSLSGFVYGGLHILAWSASFPTHAEKILWRLSSVTVASTGGLVAIVLGWERFKPFWRGDPLGGFWMAASFLLFGVGVLERWVVGGRCGNSSEDGEDEGIGGVRDRGGEERDEEGDEERKGGGWRAVGRGLWEAVKVIVAIPACVVAYGPGVLAFLLKFGFDLVVPVLVTLYVLARVYLVVESFINLSHLPESAYEMPTWSLYVPHIG</sequence>
<feature type="transmembrane region" description="Helical" evidence="2">
    <location>
        <begin position="612"/>
        <end position="635"/>
    </location>
</feature>
<keyword evidence="2" id="KW-0812">Transmembrane</keyword>
<evidence type="ECO:0000313" key="3">
    <source>
        <dbReference type="EMBL" id="KAK0742929.1"/>
    </source>
</evidence>
<evidence type="ECO:0000313" key="4">
    <source>
        <dbReference type="Proteomes" id="UP001172155"/>
    </source>
</evidence>
<protein>
    <submittedName>
        <fullName evidence="3">Uncharacterized protein</fullName>
    </submittedName>
</protein>
<evidence type="ECO:0000256" key="2">
    <source>
        <dbReference type="SAM" id="Phobius"/>
    </source>
</evidence>